<evidence type="ECO:0000256" key="3">
    <source>
        <dbReference type="ARBA" id="ARBA00022448"/>
    </source>
</evidence>
<keyword evidence="6 8" id="KW-0472">Membrane</keyword>
<keyword evidence="5 8" id="KW-1133">Transmembrane helix</keyword>
<evidence type="ECO:0000259" key="9">
    <source>
        <dbReference type="Pfam" id="PF00909"/>
    </source>
</evidence>
<evidence type="ECO:0000256" key="6">
    <source>
        <dbReference type="ARBA" id="ARBA00023136"/>
    </source>
</evidence>
<dbReference type="EMBL" id="FNNO01000001">
    <property type="protein sequence ID" value="SDW10096.1"/>
    <property type="molecule type" value="Genomic_DNA"/>
</dbReference>
<evidence type="ECO:0000256" key="8">
    <source>
        <dbReference type="RuleBase" id="RU362002"/>
    </source>
</evidence>
<feature type="transmembrane region" description="Helical" evidence="8">
    <location>
        <begin position="237"/>
        <end position="257"/>
    </location>
</feature>
<dbReference type="PANTHER" id="PTHR43029">
    <property type="entry name" value="AMMONIUM TRANSPORTER MEP2"/>
    <property type="match status" value="1"/>
</dbReference>
<dbReference type="PANTHER" id="PTHR43029:SF10">
    <property type="entry name" value="AMMONIUM TRANSPORTER MEP2"/>
    <property type="match status" value="1"/>
</dbReference>
<gene>
    <name evidence="10" type="ORF">SAMN05444410_101239</name>
</gene>
<proteinExistence type="inferred from homology"/>
<evidence type="ECO:0000256" key="1">
    <source>
        <dbReference type="ARBA" id="ARBA00004141"/>
    </source>
</evidence>
<dbReference type="InterPro" id="IPR001905">
    <property type="entry name" value="Ammonium_transpt"/>
</dbReference>
<evidence type="ECO:0000313" key="10">
    <source>
        <dbReference type="EMBL" id="SDW10096.1"/>
    </source>
</evidence>
<keyword evidence="11" id="KW-1185">Reference proteome</keyword>
<dbReference type="GO" id="GO:0008519">
    <property type="term" value="F:ammonium channel activity"/>
    <property type="evidence" value="ECO:0007669"/>
    <property type="project" value="InterPro"/>
</dbReference>
<feature type="transmembrane region" description="Helical" evidence="8">
    <location>
        <begin position="137"/>
        <end position="158"/>
    </location>
</feature>
<feature type="transmembrane region" description="Helical" evidence="8">
    <location>
        <begin position="48"/>
        <end position="70"/>
    </location>
</feature>
<keyword evidence="7 8" id="KW-0924">Ammonia transport</keyword>
<dbReference type="NCBIfam" id="TIGR00836">
    <property type="entry name" value="amt"/>
    <property type="match status" value="1"/>
</dbReference>
<dbReference type="SUPFAM" id="SSF111352">
    <property type="entry name" value="Ammonium transporter"/>
    <property type="match status" value="1"/>
</dbReference>
<feature type="transmembrane region" description="Helical" evidence="8">
    <location>
        <begin position="202"/>
        <end position="225"/>
    </location>
</feature>
<name>A0A8X8LDE2_9BACT</name>
<evidence type="ECO:0000313" key="11">
    <source>
        <dbReference type="Proteomes" id="UP000198711"/>
    </source>
</evidence>
<dbReference type="InterPro" id="IPR029020">
    <property type="entry name" value="Ammonium/urea_transptr"/>
</dbReference>
<keyword evidence="4 8" id="KW-0812">Transmembrane</keyword>
<dbReference type="Proteomes" id="UP000198711">
    <property type="component" value="Unassembled WGS sequence"/>
</dbReference>
<sequence>MSFISTMKKITLQQIAPFAILALVALGAIFVPSFNLFDGTGKYNAADITWIIVATALVFLMTPALAFFYGGMVHRKNVLSTMIKSVVAAGVVSIIWVVVGYSLCFGQSIGGFIGNPMTHLFFKGVASGAPWSLTPTIPLTLFALFQLMFAIITPGLVVGAVAERIRFTSYTLFIVLFSLLVYAPIAHWTWHPDGFLFKMGTLDFAGGTVVHISAGCAALAGALVLKRRQVHIEHKEIPPANIPYVLIGTGLLWFGWFGFNAGSAGAANALAVSAFATTNTAAASAGLAWMFFDVVRGKKPSVLGFCIGAVVGLVAITPAAGFVAIPQSIFIGFVAALISNLAVYYKSKSSLDDTLDVFPCHGLGGMVGMLLTGVFATKTVNSGGNDGLFYGNAAFFFTQVKALLIVVAYSFTVSFLLFKFINFILPLRVSTVEEQLGLDATQHDEKYLQGTLLVHENGNIKETLLDEQF</sequence>
<evidence type="ECO:0000256" key="4">
    <source>
        <dbReference type="ARBA" id="ARBA00022692"/>
    </source>
</evidence>
<feature type="transmembrane region" description="Helical" evidence="8">
    <location>
        <begin position="302"/>
        <end position="323"/>
    </location>
</feature>
<keyword evidence="3 8" id="KW-0813">Transport</keyword>
<feature type="transmembrane region" description="Helical" evidence="8">
    <location>
        <begin position="329"/>
        <end position="345"/>
    </location>
</feature>
<dbReference type="PROSITE" id="PS01219">
    <property type="entry name" value="AMMONIUM_TRANSP"/>
    <property type="match status" value="1"/>
</dbReference>
<evidence type="ECO:0000256" key="5">
    <source>
        <dbReference type="ARBA" id="ARBA00022989"/>
    </source>
</evidence>
<reference evidence="10 11" key="1">
    <citation type="submission" date="2016-10" db="EMBL/GenBank/DDBJ databases">
        <authorList>
            <person name="Varghese N."/>
            <person name="Submissions S."/>
        </authorList>
    </citation>
    <scope>NUCLEOTIDE SEQUENCE [LARGE SCALE GENOMIC DNA]</scope>
    <source>
        <strain evidence="10 11">DSM 25353</strain>
    </source>
</reference>
<dbReference type="InterPro" id="IPR024041">
    <property type="entry name" value="NH4_transpt_AmtB-like_dom"/>
</dbReference>
<feature type="transmembrane region" description="Helical" evidence="8">
    <location>
        <begin position="269"/>
        <end position="290"/>
    </location>
</feature>
<dbReference type="Pfam" id="PF00909">
    <property type="entry name" value="Ammonium_transp"/>
    <property type="match status" value="1"/>
</dbReference>
<accession>A0A8X8LDE2</accession>
<comment type="subcellular location">
    <subcellularLocation>
        <location evidence="8">Cell membrane</location>
        <topology evidence="8">Multi-pass membrane protein</topology>
    </subcellularLocation>
    <subcellularLocation>
        <location evidence="1">Membrane</location>
        <topology evidence="1">Multi-pass membrane protein</topology>
    </subcellularLocation>
</comment>
<dbReference type="AlphaFoldDB" id="A0A8X8LDE2"/>
<dbReference type="GO" id="GO:0005886">
    <property type="term" value="C:plasma membrane"/>
    <property type="evidence" value="ECO:0007669"/>
    <property type="project" value="UniProtKB-SubCell"/>
</dbReference>
<protein>
    <recommendedName>
        <fullName evidence="8">Ammonium transporter</fullName>
    </recommendedName>
</protein>
<feature type="transmembrane region" description="Helical" evidence="8">
    <location>
        <begin position="396"/>
        <end position="418"/>
    </location>
</feature>
<feature type="domain" description="Ammonium transporter AmtB-like" evidence="9">
    <location>
        <begin position="50"/>
        <end position="446"/>
    </location>
</feature>
<organism evidence="10 11">
    <name type="scientific">Hydrobacter penzbergensis</name>
    <dbReference type="NCBI Taxonomy" id="1235997"/>
    <lineage>
        <taxon>Bacteria</taxon>
        <taxon>Pseudomonadati</taxon>
        <taxon>Bacteroidota</taxon>
        <taxon>Chitinophagia</taxon>
        <taxon>Chitinophagales</taxon>
        <taxon>Chitinophagaceae</taxon>
        <taxon>Hydrobacter</taxon>
    </lineage>
</organism>
<evidence type="ECO:0000256" key="7">
    <source>
        <dbReference type="ARBA" id="ARBA00023177"/>
    </source>
</evidence>
<feature type="transmembrane region" description="Helical" evidence="8">
    <location>
        <begin position="15"/>
        <end position="36"/>
    </location>
</feature>
<feature type="transmembrane region" description="Helical" evidence="8">
    <location>
        <begin position="170"/>
        <end position="190"/>
    </location>
</feature>
<feature type="transmembrane region" description="Helical" evidence="8">
    <location>
        <begin position="357"/>
        <end position="376"/>
    </location>
</feature>
<feature type="transmembrane region" description="Helical" evidence="8">
    <location>
        <begin position="82"/>
        <end position="103"/>
    </location>
</feature>
<comment type="caution">
    <text evidence="10">The sequence shown here is derived from an EMBL/GenBank/DDBJ whole genome shotgun (WGS) entry which is preliminary data.</text>
</comment>
<comment type="similarity">
    <text evidence="2 8">Belongs to the ammonia transporter channel (TC 1.A.11.2) family.</text>
</comment>
<evidence type="ECO:0000256" key="2">
    <source>
        <dbReference type="ARBA" id="ARBA00005887"/>
    </source>
</evidence>
<dbReference type="InterPro" id="IPR018047">
    <property type="entry name" value="Ammonium_transpt_CS"/>
</dbReference>
<dbReference type="Gene3D" id="1.10.3430.10">
    <property type="entry name" value="Ammonium transporter AmtB like domains"/>
    <property type="match status" value="1"/>
</dbReference>